<dbReference type="InterPro" id="IPR036390">
    <property type="entry name" value="WH_DNA-bd_sf"/>
</dbReference>
<dbReference type="InterPro" id="IPR051446">
    <property type="entry name" value="HTH_trans_reg/aminotransferase"/>
</dbReference>
<evidence type="ECO:0000313" key="8">
    <source>
        <dbReference type="Proteomes" id="UP001198571"/>
    </source>
</evidence>
<name>A0ABS8CML7_9RHOB</name>
<dbReference type="SUPFAM" id="SSF46785">
    <property type="entry name" value="Winged helix' DNA-binding domain"/>
    <property type="match status" value="1"/>
</dbReference>
<dbReference type="Proteomes" id="UP001198571">
    <property type="component" value="Unassembled WGS sequence"/>
</dbReference>
<dbReference type="CDD" id="cd00609">
    <property type="entry name" value="AAT_like"/>
    <property type="match status" value="1"/>
</dbReference>
<evidence type="ECO:0000256" key="5">
    <source>
        <dbReference type="ARBA" id="ARBA00023163"/>
    </source>
</evidence>
<comment type="similarity">
    <text evidence="1">In the C-terminal section; belongs to the class-I pyridoxal-phosphate-dependent aminotransferase family.</text>
</comment>
<evidence type="ECO:0000313" key="7">
    <source>
        <dbReference type="EMBL" id="MCB5410413.1"/>
    </source>
</evidence>
<dbReference type="RefSeq" id="WP_226935316.1">
    <property type="nucleotide sequence ID" value="NZ_JACDXX010000008.1"/>
</dbReference>
<proteinExistence type="inferred from homology"/>
<dbReference type="Pfam" id="PF00155">
    <property type="entry name" value="Aminotran_1_2"/>
    <property type="match status" value="1"/>
</dbReference>
<dbReference type="GO" id="GO:0008483">
    <property type="term" value="F:transaminase activity"/>
    <property type="evidence" value="ECO:0007669"/>
    <property type="project" value="UniProtKB-KW"/>
</dbReference>
<keyword evidence="4" id="KW-0238">DNA-binding</keyword>
<sequence length="459" mass="50727">MRTKEGDEQDNVPAYLRLAREFEQQIREGNLPLGSQLPAQRELALARNVHVSTVTRAYRELQKLDLVTGSTRRGTIVTGNGTMPRADRGGSGAALIDLTVNRPASDAFLRQLEAEMPRLAADPRFAEVQEYQLPEGPLWAREAGQNWIALNGFRPPLSDIVLTSGAQHALLAVICGHINPGDTIVADRLTYYGLRALAQMFRFRIIGIGSDHEGLSAQELRQLCASQSIKALFVVPTMQNPLVVSMSAQRRQDIVEIAREYDLLIIEDDVYGPLQDNRPPAFWQLAGERSYHISTLSKALAPGLRIGWLSCPPGRAVIMGEAIRTTAWMPAPLTALVAARWIEDGTAATILRAQQAEVHARHQLITRELRGFDLVSDPRCMFLWLRLPAPWRAQEFAETLYAQGVSVMPADAFACDRQPVEHAVRINFGGASSREALLQASRIIAATLVDRPRSLAGRI</sequence>
<dbReference type="EMBL" id="JACDXX010000008">
    <property type="protein sequence ID" value="MCB5410413.1"/>
    <property type="molecule type" value="Genomic_DNA"/>
</dbReference>
<dbReference type="Gene3D" id="1.10.10.10">
    <property type="entry name" value="Winged helix-like DNA-binding domain superfamily/Winged helix DNA-binding domain"/>
    <property type="match status" value="1"/>
</dbReference>
<accession>A0ABS8CML7</accession>
<keyword evidence="7" id="KW-0808">Transferase</keyword>
<dbReference type="PANTHER" id="PTHR46577:SF1">
    <property type="entry name" value="HTH-TYPE TRANSCRIPTIONAL REGULATORY PROTEIN GABR"/>
    <property type="match status" value="1"/>
</dbReference>
<dbReference type="Gene3D" id="3.40.640.10">
    <property type="entry name" value="Type I PLP-dependent aspartate aminotransferase-like (Major domain)"/>
    <property type="match status" value="1"/>
</dbReference>
<dbReference type="PROSITE" id="PS50949">
    <property type="entry name" value="HTH_GNTR"/>
    <property type="match status" value="1"/>
</dbReference>
<evidence type="ECO:0000256" key="2">
    <source>
        <dbReference type="ARBA" id="ARBA00022898"/>
    </source>
</evidence>
<dbReference type="Gene3D" id="3.90.1150.10">
    <property type="entry name" value="Aspartate Aminotransferase, domain 1"/>
    <property type="match status" value="1"/>
</dbReference>
<feature type="domain" description="HTH gntR-type" evidence="6">
    <location>
        <begin position="12"/>
        <end position="80"/>
    </location>
</feature>
<dbReference type="InterPro" id="IPR015422">
    <property type="entry name" value="PyrdxlP-dep_Trfase_small"/>
</dbReference>
<dbReference type="InterPro" id="IPR000524">
    <property type="entry name" value="Tscrpt_reg_HTH_GntR"/>
</dbReference>
<keyword evidence="8" id="KW-1185">Reference proteome</keyword>
<keyword evidence="5" id="KW-0804">Transcription</keyword>
<dbReference type="CDD" id="cd07377">
    <property type="entry name" value="WHTH_GntR"/>
    <property type="match status" value="1"/>
</dbReference>
<organism evidence="7 8">
    <name type="scientific">Pseudogemmobacter faecipullorum</name>
    <dbReference type="NCBI Taxonomy" id="2755041"/>
    <lineage>
        <taxon>Bacteria</taxon>
        <taxon>Pseudomonadati</taxon>
        <taxon>Pseudomonadota</taxon>
        <taxon>Alphaproteobacteria</taxon>
        <taxon>Rhodobacterales</taxon>
        <taxon>Paracoccaceae</taxon>
        <taxon>Pseudogemmobacter</taxon>
    </lineage>
</organism>
<evidence type="ECO:0000256" key="4">
    <source>
        <dbReference type="ARBA" id="ARBA00023125"/>
    </source>
</evidence>
<dbReference type="InterPro" id="IPR004839">
    <property type="entry name" value="Aminotransferase_I/II_large"/>
</dbReference>
<evidence type="ECO:0000259" key="6">
    <source>
        <dbReference type="PROSITE" id="PS50949"/>
    </source>
</evidence>
<reference evidence="7 8" key="1">
    <citation type="submission" date="2020-07" db="EMBL/GenBank/DDBJ databases">
        <title>Pseudogemmobacter sp. nov., isolated from poultry manure in Taiwan.</title>
        <authorList>
            <person name="Lin S.-Y."/>
            <person name="Tang Y.-S."/>
            <person name="Young C.-C."/>
        </authorList>
    </citation>
    <scope>NUCLEOTIDE SEQUENCE [LARGE SCALE GENOMIC DNA]</scope>
    <source>
        <strain evidence="7 8">CC-YST710</strain>
    </source>
</reference>
<evidence type="ECO:0000256" key="1">
    <source>
        <dbReference type="ARBA" id="ARBA00005384"/>
    </source>
</evidence>
<dbReference type="SUPFAM" id="SSF53383">
    <property type="entry name" value="PLP-dependent transferases"/>
    <property type="match status" value="1"/>
</dbReference>
<gene>
    <name evidence="7" type="ORF">H0485_10415</name>
</gene>
<dbReference type="InterPro" id="IPR036388">
    <property type="entry name" value="WH-like_DNA-bd_sf"/>
</dbReference>
<dbReference type="InterPro" id="IPR015421">
    <property type="entry name" value="PyrdxlP-dep_Trfase_major"/>
</dbReference>
<evidence type="ECO:0000256" key="3">
    <source>
        <dbReference type="ARBA" id="ARBA00023015"/>
    </source>
</evidence>
<comment type="caution">
    <text evidence="7">The sequence shown here is derived from an EMBL/GenBank/DDBJ whole genome shotgun (WGS) entry which is preliminary data.</text>
</comment>
<dbReference type="Pfam" id="PF00392">
    <property type="entry name" value="GntR"/>
    <property type="match status" value="1"/>
</dbReference>
<dbReference type="PANTHER" id="PTHR46577">
    <property type="entry name" value="HTH-TYPE TRANSCRIPTIONAL REGULATORY PROTEIN GABR"/>
    <property type="match status" value="1"/>
</dbReference>
<keyword evidence="7" id="KW-0032">Aminotransferase</keyword>
<keyword evidence="2" id="KW-0663">Pyridoxal phosphate</keyword>
<dbReference type="InterPro" id="IPR015424">
    <property type="entry name" value="PyrdxlP-dep_Trfase"/>
</dbReference>
<keyword evidence="3" id="KW-0805">Transcription regulation</keyword>
<protein>
    <submittedName>
        <fullName evidence="7">PLP-dependent aminotransferase family protein</fullName>
    </submittedName>
</protein>
<dbReference type="SMART" id="SM00345">
    <property type="entry name" value="HTH_GNTR"/>
    <property type="match status" value="1"/>
</dbReference>